<keyword evidence="3" id="KW-1185">Reference proteome</keyword>
<dbReference type="EMBL" id="JACIET010000001">
    <property type="protein sequence ID" value="MBB4010853.1"/>
    <property type="molecule type" value="Genomic_DNA"/>
</dbReference>
<dbReference type="Proteomes" id="UP000561045">
    <property type="component" value="Unassembled WGS sequence"/>
</dbReference>
<protein>
    <submittedName>
        <fullName evidence="2">Uncharacterized protein</fullName>
    </submittedName>
</protein>
<reference evidence="2 3" key="1">
    <citation type="submission" date="2020-08" db="EMBL/GenBank/DDBJ databases">
        <title>Genomic Encyclopedia of Type Strains, Phase IV (KMG-IV): sequencing the most valuable type-strain genomes for metagenomic binning, comparative biology and taxonomic classification.</title>
        <authorList>
            <person name="Goeker M."/>
        </authorList>
    </citation>
    <scope>NUCLEOTIDE SEQUENCE [LARGE SCALE GENOMIC DNA]</scope>
    <source>
        <strain evidence="2 3">DSM 106739</strain>
    </source>
</reference>
<sequence length="111" mass="12477">MADVMNRDNLYAAPRAALHEDRLSPRHWLVEWGCAAVRAVLDLAILLLMLLALTDVFDLLQGEPRATWIAPAAFGAGLVVAVLVRRLFVTTDDDTPVRGRWRARQCARRTR</sequence>
<name>A0A840BDT0_9RHOO</name>
<organism evidence="2 3">
    <name type="scientific">Niveibacterium umoris</name>
    <dbReference type="NCBI Taxonomy" id="1193620"/>
    <lineage>
        <taxon>Bacteria</taxon>
        <taxon>Pseudomonadati</taxon>
        <taxon>Pseudomonadota</taxon>
        <taxon>Betaproteobacteria</taxon>
        <taxon>Rhodocyclales</taxon>
        <taxon>Rhodocyclaceae</taxon>
        <taxon>Niveibacterium</taxon>
    </lineage>
</organism>
<evidence type="ECO:0000313" key="2">
    <source>
        <dbReference type="EMBL" id="MBB4010853.1"/>
    </source>
</evidence>
<keyword evidence="1" id="KW-0472">Membrane</keyword>
<accession>A0A840BDT0</accession>
<keyword evidence="1" id="KW-0812">Transmembrane</keyword>
<dbReference type="AlphaFoldDB" id="A0A840BDT0"/>
<feature type="transmembrane region" description="Helical" evidence="1">
    <location>
        <begin position="32"/>
        <end position="54"/>
    </location>
</feature>
<evidence type="ECO:0000256" key="1">
    <source>
        <dbReference type="SAM" id="Phobius"/>
    </source>
</evidence>
<evidence type="ECO:0000313" key="3">
    <source>
        <dbReference type="Proteomes" id="UP000561045"/>
    </source>
</evidence>
<gene>
    <name evidence="2" type="ORF">GGR36_000161</name>
</gene>
<keyword evidence="1" id="KW-1133">Transmembrane helix</keyword>
<dbReference type="RefSeq" id="WP_183630839.1">
    <property type="nucleotide sequence ID" value="NZ_BAABLE010000011.1"/>
</dbReference>
<feature type="transmembrane region" description="Helical" evidence="1">
    <location>
        <begin position="66"/>
        <end position="84"/>
    </location>
</feature>
<proteinExistence type="predicted"/>
<comment type="caution">
    <text evidence="2">The sequence shown here is derived from an EMBL/GenBank/DDBJ whole genome shotgun (WGS) entry which is preliminary data.</text>
</comment>